<dbReference type="Proteomes" id="UP001596380">
    <property type="component" value="Unassembled WGS sequence"/>
</dbReference>
<dbReference type="SUPFAM" id="SSF55961">
    <property type="entry name" value="Bet v1-like"/>
    <property type="match status" value="1"/>
</dbReference>
<gene>
    <name evidence="1" type="ORF">ACFQKB_24800</name>
</gene>
<accession>A0ABW2CMV2</accession>
<dbReference type="InterPro" id="IPR023393">
    <property type="entry name" value="START-like_dom_sf"/>
</dbReference>
<dbReference type="EMBL" id="JBHSXS010000016">
    <property type="protein sequence ID" value="MFC6882997.1"/>
    <property type="molecule type" value="Genomic_DNA"/>
</dbReference>
<dbReference type="Gene3D" id="3.30.530.20">
    <property type="match status" value="1"/>
</dbReference>
<sequence length="158" mass="17688">MRFRDPISGTITIDVDPDRAYGVLCDPPRMAEFAEETVAADWLGGATRAAVGARFRGANRHGRRLWYTRCRVTDADPDRRRFAYEVATPFKVPICRWQYEVEDAPDGGCVVTETCWIRAPVWFIPFAILITGVLDRPGANKAHIATTLARLKAHLEAA</sequence>
<dbReference type="InterPro" id="IPR019587">
    <property type="entry name" value="Polyketide_cyclase/dehydratase"/>
</dbReference>
<evidence type="ECO:0000313" key="1">
    <source>
        <dbReference type="EMBL" id="MFC6882997.1"/>
    </source>
</evidence>
<keyword evidence="2" id="KW-1185">Reference proteome</keyword>
<evidence type="ECO:0000313" key="2">
    <source>
        <dbReference type="Proteomes" id="UP001596380"/>
    </source>
</evidence>
<reference evidence="2" key="1">
    <citation type="journal article" date="2019" name="Int. J. Syst. Evol. Microbiol.">
        <title>The Global Catalogue of Microorganisms (GCM) 10K type strain sequencing project: providing services to taxonomists for standard genome sequencing and annotation.</title>
        <authorList>
            <consortium name="The Broad Institute Genomics Platform"/>
            <consortium name="The Broad Institute Genome Sequencing Center for Infectious Disease"/>
            <person name="Wu L."/>
            <person name="Ma J."/>
        </authorList>
    </citation>
    <scope>NUCLEOTIDE SEQUENCE [LARGE SCALE GENOMIC DNA]</scope>
    <source>
        <strain evidence="2">JCM 3369</strain>
    </source>
</reference>
<proteinExistence type="predicted"/>
<dbReference type="CDD" id="cd07812">
    <property type="entry name" value="SRPBCC"/>
    <property type="match status" value="1"/>
</dbReference>
<organism evidence="1 2">
    <name type="scientific">Actinomadura yumaensis</name>
    <dbReference type="NCBI Taxonomy" id="111807"/>
    <lineage>
        <taxon>Bacteria</taxon>
        <taxon>Bacillati</taxon>
        <taxon>Actinomycetota</taxon>
        <taxon>Actinomycetes</taxon>
        <taxon>Streptosporangiales</taxon>
        <taxon>Thermomonosporaceae</taxon>
        <taxon>Actinomadura</taxon>
    </lineage>
</organism>
<name>A0ABW2CMV2_9ACTN</name>
<protein>
    <submittedName>
        <fullName evidence="1">SRPBCC family protein</fullName>
    </submittedName>
</protein>
<dbReference type="RefSeq" id="WP_160819149.1">
    <property type="nucleotide sequence ID" value="NZ_JBHSXE010000001.1"/>
</dbReference>
<dbReference type="Pfam" id="PF10604">
    <property type="entry name" value="Polyketide_cyc2"/>
    <property type="match status" value="1"/>
</dbReference>
<comment type="caution">
    <text evidence="1">The sequence shown here is derived from an EMBL/GenBank/DDBJ whole genome shotgun (WGS) entry which is preliminary data.</text>
</comment>